<dbReference type="AlphaFoldDB" id="A0A0A9EZQ0"/>
<proteinExistence type="predicted"/>
<evidence type="ECO:0000313" key="1">
    <source>
        <dbReference type="EMBL" id="JAE06240.1"/>
    </source>
</evidence>
<reference evidence="1" key="1">
    <citation type="submission" date="2014-09" db="EMBL/GenBank/DDBJ databases">
        <authorList>
            <person name="Magalhaes I.L.F."/>
            <person name="Oliveira U."/>
            <person name="Santos F.R."/>
            <person name="Vidigal T.H.D.A."/>
            <person name="Brescovit A.D."/>
            <person name="Santos A.J."/>
        </authorList>
    </citation>
    <scope>NUCLEOTIDE SEQUENCE</scope>
    <source>
        <tissue evidence="1">Shoot tissue taken approximately 20 cm above the soil surface</tissue>
    </source>
</reference>
<reference evidence="1" key="2">
    <citation type="journal article" date="2015" name="Data Brief">
        <title>Shoot transcriptome of the giant reed, Arundo donax.</title>
        <authorList>
            <person name="Barrero R.A."/>
            <person name="Guerrero F.D."/>
            <person name="Moolhuijzen P."/>
            <person name="Goolsby J.A."/>
            <person name="Tidwell J."/>
            <person name="Bellgard S.E."/>
            <person name="Bellgard M.I."/>
        </authorList>
    </citation>
    <scope>NUCLEOTIDE SEQUENCE</scope>
    <source>
        <tissue evidence="1">Shoot tissue taken approximately 20 cm above the soil surface</tissue>
    </source>
</reference>
<sequence>MRDKIFRHFCPKPNCCMTSSI</sequence>
<dbReference type="EMBL" id="GBRH01191656">
    <property type="protein sequence ID" value="JAE06240.1"/>
    <property type="molecule type" value="Transcribed_RNA"/>
</dbReference>
<organism evidence="1">
    <name type="scientific">Arundo donax</name>
    <name type="common">Giant reed</name>
    <name type="synonym">Donax arundinaceus</name>
    <dbReference type="NCBI Taxonomy" id="35708"/>
    <lineage>
        <taxon>Eukaryota</taxon>
        <taxon>Viridiplantae</taxon>
        <taxon>Streptophyta</taxon>
        <taxon>Embryophyta</taxon>
        <taxon>Tracheophyta</taxon>
        <taxon>Spermatophyta</taxon>
        <taxon>Magnoliopsida</taxon>
        <taxon>Liliopsida</taxon>
        <taxon>Poales</taxon>
        <taxon>Poaceae</taxon>
        <taxon>PACMAD clade</taxon>
        <taxon>Arundinoideae</taxon>
        <taxon>Arundineae</taxon>
        <taxon>Arundo</taxon>
    </lineage>
</organism>
<protein>
    <submittedName>
        <fullName evidence="1">Uncharacterized protein</fullName>
    </submittedName>
</protein>
<accession>A0A0A9EZQ0</accession>
<name>A0A0A9EZQ0_ARUDO</name>